<gene>
    <name evidence="2" type="ORF">E5676_scaffold799G00070</name>
    <name evidence="1" type="ORF">E6C27_scaffold81G00070</name>
</gene>
<proteinExistence type="predicted"/>
<dbReference type="OrthoDB" id="1739744at2759"/>
<comment type="caution">
    <text evidence="2">The sequence shown here is derived from an EMBL/GenBank/DDBJ whole genome shotgun (WGS) entry which is preliminary data.</text>
</comment>
<accession>A0A5D3E366</accession>
<dbReference type="Proteomes" id="UP000321393">
    <property type="component" value="Unassembled WGS sequence"/>
</dbReference>
<organism evidence="2 4">
    <name type="scientific">Cucumis melo var. makuwa</name>
    <name type="common">Oriental melon</name>
    <dbReference type="NCBI Taxonomy" id="1194695"/>
    <lineage>
        <taxon>Eukaryota</taxon>
        <taxon>Viridiplantae</taxon>
        <taxon>Streptophyta</taxon>
        <taxon>Embryophyta</taxon>
        <taxon>Tracheophyta</taxon>
        <taxon>Spermatophyta</taxon>
        <taxon>Magnoliopsida</taxon>
        <taxon>eudicotyledons</taxon>
        <taxon>Gunneridae</taxon>
        <taxon>Pentapetalae</taxon>
        <taxon>rosids</taxon>
        <taxon>fabids</taxon>
        <taxon>Cucurbitales</taxon>
        <taxon>Cucurbitaceae</taxon>
        <taxon>Benincaseae</taxon>
        <taxon>Cucumis</taxon>
    </lineage>
</organism>
<evidence type="ECO:0000313" key="3">
    <source>
        <dbReference type="Proteomes" id="UP000321393"/>
    </source>
</evidence>
<sequence length="86" mass="9799">MTFMHQNKKTVIKGDPSFTMARMSLKSIVKTREDLDQGYLVECRALEGSEWLSDQAGIGVLTMEETVAMTLKSFEDVFEWPEKLPP</sequence>
<dbReference type="EMBL" id="SSTE01021131">
    <property type="protein sequence ID" value="KAA0032846.1"/>
    <property type="molecule type" value="Genomic_DNA"/>
</dbReference>
<name>A0A5D3E366_CUCMM</name>
<dbReference type="AlphaFoldDB" id="A0A5D3E366"/>
<evidence type="ECO:0000313" key="4">
    <source>
        <dbReference type="Proteomes" id="UP000321947"/>
    </source>
</evidence>
<evidence type="ECO:0000313" key="1">
    <source>
        <dbReference type="EMBL" id="KAA0032846.1"/>
    </source>
</evidence>
<evidence type="ECO:0000313" key="2">
    <source>
        <dbReference type="EMBL" id="TYK30563.1"/>
    </source>
</evidence>
<protein>
    <submittedName>
        <fullName evidence="2">Ty3-gypsy retroelement transposase</fullName>
    </submittedName>
</protein>
<dbReference type="Proteomes" id="UP000321947">
    <property type="component" value="Unassembled WGS sequence"/>
</dbReference>
<reference evidence="3 4" key="1">
    <citation type="submission" date="2019-08" db="EMBL/GenBank/DDBJ databases">
        <title>Draft genome sequences of two oriental melons (Cucumis melo L. var makuwa).</title>
        <authorList>
            <person name="Kwon S.-Y."/>
        </authorList>
    </citation>
    <scope>NUCLEOTIDE SEQUENCE [LARGE SCALE GENOMIC DNA]</scope>
    <source>
        <strain evidence="4">cv. Chang Bougi</strain>
        <strain evidence="3">cv. SW 3</strain>
        <tissue evidence="2">Leaf</tissue>
    </source>
</reference>
<dbReference type="EMBL" id="SSTD01000484">
    <property type="protein sequence ID" value="TYK30563.1"/>
    <property type="molecule type" value="Genomic_DNA"/>
</dbReference>